<name>I1S6R8_GIBZE</name>
<dbReference type="KEGG" id="fgr:FGSG_12541"/>
<protein>
    <submittedName>
        <fullName evidence="1">Chromosome 2, complete genome</fullName>
    </submittedName>
</protein>
<dbReference type="InParanoid" id="I1S6R8"/>
<reference evidence="2 3" key="2">
    <citation type="journal article" date="2010" name="Nature">
        <title>Comparative genomics reveals mobile pathogenicity chromosomes in Fusarium.</title>
        <authorList>
            <person name="Ma L.J."/>
            <person name="van der Does H.C."/>
            <person name="Borkovich K.A."/>
            <person name="Coleman J.J."/>
            <person name="Daboussi M.J."/>
            <person name="Di Pietro A."/>
            <person name="Dufresne M."/>
            <person name="Freitag M."/>
            <person name="Grabherr M."/>
            <person name="Henrissat B."/>
            <person name="Houterman P.M."/>
            <person name="Kang S."/>
            <person name="Shim W.B."/>
            <person name="Woloshuk C."/>
            <person name="Xie X."/>
            <person name="Xu J.R."/>
            <person name="Antoniw J."/>
            <person name="Baker S.E."/>
            <person name="Bluhm B.H."/>
            <person name="Breakspear A."/>
            <person name="Brown D.W."/>
            <person name="Butchko R.A."/>
            <person name="Chapman S."/>
            <person name="Coulson R."/>
            <person name="Coutinho P.M."/>
            <person name="Danchin E.G."/>
            <person name="Diener A."/>
            <person name="Gale L.R."/>
            <person name="Gardiner D.M."/>
            <person name="Goff S."/>
            <person name="Hammond-Kosack K.E."/>
            <person name="Hilburn K."/>
            <person name="Hua-Van A."/>
            <person name="Jonkers W."/>
            <person name="Kazan K."/>
            <person name="Kodira C.D."/>
            <person name="Koehrsen M."/>
            <person name="Kumar L."/>
            <person name="Lee Y.H."/>
            <person name="Li L."/>
            <person name="Manners J.M."/>
            <person name="Miranda-Saavedra D."/>
            <person name="Mukherjee M."/>
            <person name="Park G."/>
            <person name="Park J."/>
            <person name="Park S.Y."/>
            <person name="Proctor R.H."/>
            <person name="Regev A."/>
            <person name="Ruiz-Roldan M.C."/>
            <person name="Sain D."/>
            <person name="Sakthikumar S."/>
            <person name="Sykes S."/>
            <person name="Schwartz D.C."/>
            <person name="Turgeon B.G."/>
            <person name="Wapinski I."/>
            <person name="Yoder O."/>
            <person name="Young S."/>
            <person name="Zeng Q."/>
            <person name="Zhou S."/>
            <person name="Galagan J."/>
            <person name="Cuomo C.A."/>
            <person name="Kistler H.C."/>
            <person name="Rep M."/>
        </authorList>
    </citation>
    <scope>GENOME REANNOTATION</scope>
    <source>
        <strain evidence="3">ATCC MYA-4620 / CBS 123657 / FGSC 9075 / NRRL 31084 / PH-1</strain>
        <strain evidence="2">PH-1 / ATCC MYA-4620 / FGSC 9075 / NRRL 31084</strain>
    </source>
</reference>
<reference evidence="1 3" key="3">
    <citation type="journal article" date="2015" name="BMC Genomics">
        <title>The completed genome sequence of the pathogenic ascomycete fungus Fusarium graminearum.</title>
        <authorList>
            <person name="King R."/>
            <person name="Urban M."/>
            <person name="Hammond-Kosack M.C."/>
            <person name="Hassani-Pak K."/>
            <person name="Hammond-Kosack K.E."/>
        </authorList>
    </citation>
    <scope>NUCLEOTIDE SEQUENCE [LARGE SCALE GENOMIC DNA]</scope>
    <source>
        <strain evidence="3">ATCC MYA-4620 / CBS 123657 / FGSC 9075 / NRRL 31084 / PH-1</strain>
        <strain evidence="1">PH-1</strain>
    </source>
</reference>
<organism evidence="1 3">
    <name type="scientific">Gibberella zeae (strain ATCC MYA-4620 / CBS 123657 / FGSC 9075 / NRRL 31084 / PH-1)</name>
    <name type="common">Wheat head blight fungus</name>
    <name type="synonym">Fusarium graminearum</name>
    <dbReference type="NCBI Taxonomy" id="229533"/>
    <lineage>
        <taxon>Eukaryota</taxon>
        <taxon>Fungi</taxon>
        <taxon>Dikarya</taxon>
        <taxon>Ascomycota</taxon>
        <taxon>Pezizomycotina</taxon>
        <taxon>Sordariomycetes</taxon>
        <taxon>Hypocreomycetidae</taxon>
        <taxon>Hypocreales</taxon>
        <taxon>Nectriaceae</taxon>
        <taxon>Fusarium</taxon>
    </lineage>
</organism>
<reference evidence="2 3" key="1">
    <citation type="journal article" date="2007" name="Science">
        <title>The Fusarium graminearum genome reveals a link between localized polymorphism and pathogen specialization.</title>
        <authorList>
            <person name="Cuomo C.A."/>
            <person name="Gueldener U."/>
            <person name="Xu J.-R."/>
            <person name="Trail F."/>
            <person name="Turgeon B.G."/>
            <person name="Di Pietro A."/>
            <person name="Walton J.D."/>
            <person name="Ma L.-J."/>
            <person name="Baker S.E."/>
            <person name="Rep M."/>
            <person name="Adam G."/>
            <person name="Antoniw J."/>
            <person name="Baldwin T."/>
            <person name="Calvo S.E."/>
            <person name="Chang Y.-L."/>
            <person name="DeCaprio D."/>
            <person name="Gale L.R."/>
            <person name="Gnerre S."/>
            <person name="Goswami R.S."/>
            <person name="Hammond-Kosack K."/>
            <person name="Harris L.J."/>
            <person name="Hilburn K."/>
            <person name="Kennell J.C."/>
            <person name="Kroken S."/>
            <person name="Magnuson J.K."/>
            <person name="Mannhaupt G."/>
            <person name="Mauceli E.W."/>
            <person name="Mewes H.-W."/>
            <person name="Mitterbauer R."/>
            <person name="Muehlbauer G."/>
            <person name="Muensterkoetter M."/>
            <person name="Nelson D."/>
            <person name="O'Donnell K."/>
            <person name="Ouellet T."/>
            <person name="Qi W."/>
            <person name="Quesneville H."/>
            <person name="Roncero M.I.G."/>
            <person name="Seong K.-Y."/>
            <person name="Tetko I.V."/>
            <person name="Urban M."/>
            <person name="Waalwijk C."/>
            <person name="Ward T.J."/>
            <person name="Yao J."/>
            <person name="Birren B.W."/>
            <person name="Kistler H.C."/>
        </authorList>
    </citation>
    <scope>NUCLEOTIDE SEQUENCE [LARGE SCALE GENOMIC DNA]</scope>
    <source>
        <strain evidence="3">ATCC MYA-4620 / CBS 123657 / FGSC 9075 / NRRL 31084 / PH-1</strain>
        <strain evidence="2">PH-1 / ATCC MYA-4620 / FGSC 9075 / NRRL 31084</strain>
    </source>
</reference>
<reference evidence="2" key="4">
    <citation type="submission" date="2017-01" db="UniProtKB">
        <authorList>
            <consortium name="EnsemblFungi"/>
        </authorList>
    </citation>
    <scope>IDENTIFICATION</scope>
    <source>
        <strain evidence="2">PH-1 / ATCC MYA-4620 / FGSC 9075 / NRRL 31084</strain>
    </source>
</reference>
<dbReference type="EnsemblFungi" id="CEF77678">
    <property type="protein sequence ID" value="CEF77678"/>
    <property type="gene ID" value="FGRRES_12541"/>
</dbReference>
<sequence>MNSKKAARHTIGSQTKPKWTYHICAELRGAVTAHRPFPSCGVRWLPAAAQSSTPTGLDSDFAAPPCSESPCMANVCIQSIGRRTSIIRTTARNRLIVVGIGANGVRSHSRTLTFHGVIVRDMRDGEIRLLKTPPDVRQNMKRERRDAITERSALMGIGVVLGG</sequence>
<dbReference type="AlphaFoldDB" id="I1S6R8"/>
<keyword evidence="3" id="KW-1185">Reference proteome</keyword>
<dbReference type="VEuPathDB" id="FungiDB:FGRAMPH1_01G11749"/>
<dbReference type="EMBL" id="HG970333">
    <property type="protein sequence ID" value="CEF77678.1"/>
    <property type="molecule type" value="Genomic_DNA"/>
</dbReference>
<dbReference type="RefSeq" id="XP_011322819.1">
    <property type="nucleotide sequence ID" value="XM_011324517.1"/>
</dbReference>
<evidence type="ECO:0000313" key="3">
    <source>
        <dbReference type="Proteomes" id="UP000070720"/>
    </source>
</evidence>
<evidence type="ECO:0000313" key="1">
    <source>
        <dbReference type="EMBL" id="CEF77678.1"/>
    </source>
</evidence>
<proteinExistence type="predicted"/>
<dbReference type="HOGENOM" id="CLU_1627191_0_0_1"/>
<accession>A0A098DFI0</accession>
<evidence type="ECO:0000313" key="2">
    <source>
        <dbReference type="EnsemblFungi" id="CEF77678"/>
    </source>
</evidence>
<dbReference type="Proteomes" id="UP000070720">
    <property type="component" value="Chromosome 2"/>
</dbReference>
<gene>
    <name evidence="1" type="ORF">FGRAMPH1_01T11749</name>
</gene>
<accession>I1S6R8</accession>